<dbReference type="AlphaFoldDB" id="A0A6G1HA36"/>
<evidence type="ECO:0000313" key="2">
    <source>
        <dbReference type="EMBL" id="KAF1990025.1"/>
    </source>
</evidence>
<reference evidence="2" key="1">
    <citation type="journal article" date="2020" name="Stud. Mycol.">
        <title>101 Dothideomycetes genomes: a test case for predicting lifestyles and emergence of pathogens.</title>
        <authorList>
            <person name="Haridas S."/>
            <person name="Albert R."/>
            <person name="Binder M."/>
            <person name="Bloem J."/>
            <person name="Labutti K."/>
            <person name="Salamov A."/>
            <person name="Andreopoulos B."/>
            <person name="Baker S."/>
            <person name="Barry K."/>
            <person name="Bills G."/>
            <person name="Bluhm B."/>
            <person name="Cannon C."/>
            <person name="Castanera R."/>
            <person name="Culley D."/>
            <person name="Daum C."/>
            <person name="Ezra D."/>
            <person name="Gonzalez J."/>
            <person name="Henrissat B."/>
            <person name="Kuo A."/>
            <person name="Liang C."/>
            <person name="Lipzen A."/>
            <person name="Lutzoni F."/>
            <person name="Magnuson J."/>
            <person name="Mondo S."/>
            <person name="Nolan M."/>
            <person name="Ohm R."/>
            <person name="Pangilinan J."/>
            <person name="Park H.-J."/>
            <person name="Ramirez L."/>
            <person name="Alfaro M."/>
            <person name="Sun H."/>
            <person name="Tritt A."/>
            <person name="Yoshinaga Y."/>
            <person name="Zwiers L.-H."/>
            <person name="Turgeon B."/>
            <person name="Goodwin S."/>
            <person name="Spatafora J."/>
            <person name="Crous P."/>
            <person name="Grigoriev I."/>
        </authorList>
    </citation>
    <scope>NUCLEOTIDE SEQUENCE</scope>
    <source>
        <strain evidence="2">CBS 113979</strain>
    </source>
</reference>
<evidence type="ECO:0000259" key="1">
    <source>
        <dbReference type="PROSITE" id="PS50181"/>
    </source>
</evidence>
<dbReference type="OrthoDB" id="2687876at2759"/>
<name>A0A6G1HA36_9PEZI</name>
<proteinExistence type="predicted"/>
<sequence length="378" mass="42168">MAFSMNDLSDETVFRRLACRPDFIDDAVISSAKLPARVTFKKLQSRIRRPLGQLHSLPLELLHEALPYLDIRSLWSLARTCRRGKIVVEALPMFRDLVKSVGYTFAILRDAKILGMHSLMKLHAVLHSDRCVSCGAYGCFIFLLSAERCCFECQVVNPSLCVISVPVAGDCFGLKKSQLKSLPIMWSIPGAYDLFKSKSRQLSMRLVSLKAAKDLAVKVHGSLDALESKFPLDPETRNVKIAMFETYRKAYSPPIASDPLTCPYWTASGLRNLAPPSAIFGGMGVMPFPCLYKGRIEHGQCCSGCWYLSRTTIQQNNHLWDLLIPAGCLNSAPGYCTAEEYLIKLSCRAWSHVGLVEHGRECPFAATFMSQPGHWDPI</sequence>
<evidence type="ECO:0000313" key="3">
    <source>
        <dbReference type="Proteomes" id="UP000800041"/>
    </source>
</evidence>
<feature type="domain" description="F-box" evidence="1">
    <location>
        <begin position="51"/>
        <end position="97"/>
    </location>
</feature>
<gene>
    <name evidence="2" type="ORF">K402DRAFT_390348</name>
</gene>
<dbReference type="EMBL" id="ML977143">
    <property type="protein sequence ID" value="KAF1990025.1"/>
    <property type="molecule type" value="Genomic_DNA"/>
</dbReference>
<protein>
    <recommendedName>
        <fullName evidence="1">F-box domain-containing protein</fullName>
    </recommendedName>
</protein>
<keyword evidence="3" id="KW-1185">Reference proteome</keyword>
<dbReference type="InterPro" id="IPR001810">
    <property type="entry name" value="F-box_dom"/>
</dbReference>
<organism evidence="2 3">
    <name type="scientific">Aulographum hederae CBS 113979</name>
    <dbReference type="NCBI Taxonomy" id="1176131"/>
    <lineage>
        <taxon>Eukaryota</taxon>
        <taxon>Fungi</taxon>
        <taxon>Dikarya</taxon>
        <taxon>Ascomycota</taxon>
        <taxon>Pezizomycotina</taxon>
        <taxon>Dothideomycetes</taxon>
        <taxon>Pleosporomycetidae</taxon>
        <taxon>Aulographales</taxon>
        <taxon>Aulographaceae</taxon>
    </lineage>
</organism>
<dbReference type="PROSITE" id="PS50181">
    <property type="entry name" value="FBOX"/>
    <property type="match status" value="1"/>
</dbReference>
<dbReference type="SUPFAM" id="SSF81383">
    <property type="entry name" value="F-box domain"/>
    <property type="match status" value="1"/>
</dbReference>
<dbReference type="InterPro" id="IPR036047">
    <property type="entry name" value="F-box-like_dom_sf"/>
</dbReference>
<dbReference type="Proteomes" id="UP000800041">
    <property type="component" value="Unassembled WGS sequence"/>
</dbReference>
<accession>A0A6G1HA36</accession>